<dbReference type="GO" id="GO:0017004">
    <property type="term" value="P:cytochrome complex assembly"/>
    <property type="evidence" value="ECO:0007669"/>
    <property type="project" value="UniProtKB-KW"/>
</dbReference>
<evidence type="ECO:0000256" key="4">
    <source>
        <dbReference type="ARBA" id="ARBA00023284"/>
    </source>
</evidence>
<organism evidence="7 8">
    <name type="scientific">Pseudolysobacter antarcticus</name>
    <dbReference type="NCBI Taxonomy" id="2511995"/>
    <lineage>
        <taxon>Bacteria</taxon>
        <taxon>Pseudomonadati</taxon>
        <taxon>Pseudomonadota</taxon>
        <taxon>Gammaproteobacteria</taxon>
        <taxon>Lysobacterales</taxon>
        <taxon>Rhodanobacteraceae</taxon>
        <taxon>Pseudolysobacter</taxon>
    </lineage>
</organism>
<dbReference type="GO" id="GO:0030313">
    <property type="term" value="C:cell envelope"/>
    <property type="evidence" value="ECO:0007669"/>
    <property type="project" value="UniProtKB-SubCell"/>
</dbReference>
<evidence type="ECO:0000256" key="2">
    <source>
        <dbReference type="ARBA" id="ARBA00022748"/>
    </source>
</evidence>
<dbReference type="GO" id="GO:0016491">
    <property type="term" value="F:oxidoreductase activity"/>
    <property type="evidence" value="ECO:0007669"/>
    <property type="project" value="InterPro"/>
</dbReference>
<reference evidence="7 8" key="1">
    <citation type="submission" date="2019-01" db="EMBL/GenBank/DDBJ databases">
        <title>Pseudolysobacter antarctica gen. nov., sp. nov., isolated from Fildes Peninsula, Antarctica.</title>
        <authorList>
            <person name="Wei Z."/>
            <person name="Peng F."/>
        </authorList>
    </citation>
    <scope>NUCLEOTIDE SEQUENCE [LARGE SCALE GENOMIC DNA]</scope>
    <source>
        <strain evidence="7 8">AQ6-296</strain>
    </source>
</reference>
<keyword evidence="4" id="KW-0676">Redox-active center</keyword>
<comment type="subcellular location">
    <subcellularLocation>
        <location evidence="1">Cell envelope</location>
    </subcellularLocation>
</comment>
<dbReference type="InterPro" id="IPR000866">
    <property type="entry name" value="AhpC/TSA"/>
</dbReference>
<dbReference type="PROSITE" id="PS51352">
    <property type="entry name" value="THIOREDOXIN_2"/>
    <property type="match status" value="1"/>
</dbReference>
<dbReference type="CDD" id="cd02966">
    <property type="entry name" value="TlpA_like_family"/>
    <property type="match status" value="1"/>
</dbReference>
<keyword evidence="8" id="KW-1185">Reference proteome</keyword>
<protein>
    <submittedName>
        <fullName evidence="7">TlpA family protein disulfide reductase</fullName>
    </submittedName>
</protein>
<dbReference type="PANTHER" id="PTHR42852">
    <property type="entry name" value="THIOL:DISULFIDE INTERCHANGE PROTEIN DSBE"/>
    <property type="match status" value="1"/>
</dbReference>
<name>A0A411HM43_9GAMM</name>
<dbReference type="OrthoDB" id="9796554at2"/>
<dbReference type="Proteomes" id="UP000291562">
    <property type="component" value="Chromosome"/>
</dbReference>
<keyword evidence="2" id="KW-0201">Cytochrome c-type biogenesis</keyword>
<sequence length="163" mass="17667">MKSRFLPALIALSFLSGHVAFAAVTDKHPTLNVKTVDGKTFDLAQEKGRFVIVNFWATWCSPCLKEIPDISAFVAAHKNVSAIGLDFEEIEADDLKSFLKQHPVGYAVSAVDVYNPPKDFEVPRGLPTTYVISPDGSIAKRFMGPITGNDLEKVLKDAGASGT</sequence>
<accession>A0A411HM43</accession>
<evidence type="ECO:0000313" key="8">
    <source>
        <dbReference type="Proteomes" id="UP000291562"/>
    </source>
</evidence>
<evidence type="ECO:0000256" key="5">
    <source>
        <dbReference type="SAM" id="SignalP"/>
    </source>
</evidence>
<feature type="signal peptide" evidence="5">
    <location>
        <begin position="1"/>
        <end position="22"/>
    </location>
</feature>
<proteinExistence type="predicted"/>
<dbReference type="SUPFAM" id="SSF52833">
    <property type="entry name" value="Thioredoxin-like"/>
    <property type="match status" value="1"/>
</dbReference>
<dbReference type="RefSeq" id="WP_129834764.1">
    <property type="nucleotide sequence ID" value="NZ_CP035704.1"/>
</dbReference>
<dbReference type="Gene3D" id="3.40.30.10">
    <property type="entry name" value="Glutaredoxin"/>
    <property type="match status" value="1"/>
</dbReference>
<dbReference type="InterPro" id="IPR013766">
    <property type="entry name" value="Thioredoxin_domain"/>
</dbReference>
<dbReference type="GO" id="GO:0016209">
    <property type="term" value="F:antioxidant activity"/>
    <property type="evidence" value="ECO:0007669"/>
    <property type="project" value="InterPro"/>
</dbReference>
<gene>
    <name evidence="7" type="ORF">ELE36_15245</name>
</gene>
<evidence type="ECO:0000256" key="1">
    <source>
        <dbReference type="ARBA" id="ARBA00004196"/>
    </source>
</evidence>
<feature type="domain" description="Thioredoxin" evidence="6">
    <location>
        <begin position="22"/>
        <end position="160"/>
    </location>
</feature>
<keyword evidence="5" id="KW-0732">Signal</keyword>
<dbReference type="AlphaFoldDB" id="A0A411HM43"/>
<evidence type="ECO:0000256" key="3">
    <source>
        <dbReference type="ARBA" id="ARBA00023157"/>
    </source>
</evidence>
<dbReference type="KEGG" id="xbc:ELE36_15245"/>
<dbReference type="Pfam" id="PF00578">
    <property type="entry name" value="AhpC-TSA"/>
    <property type="match status" value="1"/>
</dbReference>
<evidence type="ECO:0000259" key="6">
    <source>
        <dbReference type="PROSITE" id="PS51352"/>
    </source>
</evidence>
<dbReference type="EMBL" id="CP035704">
    <property type="protein sequence ID" value="QBB71602.1"/>
    <property type="molecule type" value="Genomic_DNA"/>
</dbReference>
<feature type="chain" id="PRO_5019507932" evidence="5">
    <location>
        <begin position="23"/>
        <end position="163"/>
    </location>
</feature>
<dbReference type="PANTHER" id="PTHR42852:SF6">
    <property type="entry name" value="THIOL:DISULFIDE INTERCHANGE PROTEIN DSBE"/>
    <property type="match status" value="1"/>
</dbReference>
<evidence type="ECO:0000313" key="7">
    <source>
        <dbReference type="EMBL" id="QBB71602.1"/>
    </source>
</evidence>
<dbReference type="InterPro" id="IPR036249">
    <property type="entry name" value="Thioredoxin-like_sf"/>
</dbReference>
<keyword evidence="3" id="KW-1015">Disulfide bond</keyword>
<dbReference type="InterPro" id="IPR050553">
    <property type="entry name" value="Thioredoxin_ResA/DsbE_sf"/>
</dbReference>